<evidence type="ECO:0000313" key="3">
    <source>
        <dbReference type="EMBL" id="KAE9409475.1"/>
    </source>
</evidence>
<sequence>MASDPPVKAISSVLLLASLPSLSIPYFLGQAITEAATTAHNHLYIVLFSPFFNAGAISHTQSWKDVQRLLTFVYVQATKVAQDMDKIIMQIDVLLKSVDDPLPECIGECDMLYRISGDLVPISLPLPLLSIPHHWVSVDIDSASDPAVTPPEAEVTHPLSVVALGGTFDHLHPGHKILLSIAAWLANQKVIVGVSDHALLSSKSNAHILESLETRQANVRSFLEMFKPSRVQTPMDKGFEYDIVMISDTYGPTGTDPNIQGLVVSRETVGGAEKIAEYRKKKGFPALTTFEIDVISHTSPNEEDLGLKMSSTFIRNWIAGRQKQHHDKKEGEEEVVVKVKSSKLKEAKLDGLVPRMRNAKRIGHTSESEIWRRANLAAVVQ</sequence>
<name>A0A6A4ILZ0_9AGAR</name>
<dbReference type="Proteomes" id="UP000799118">
    <property type="component" value="Unassembled WGS sequence"/>
</dbReference>
<dbReference type="InterPro" id="IPR014729">
    <property type="entry name" value="Rossmann-like_a/b/a_fold"/>
</dbReference>
<feature type="chain" id="PRO_5025645426" evidence="1">
    <location>
        <begin position="26"/>
        <end position="381"/>
    </location>
</feature>
<feature type="domain" description="Cytidyltransferase-like" evidence="2">
    <location>
        <begin position="164"/>
        <end position="226"/>
    </location>
</feature>
<feature type="signal peptide" evidence="1">
    <location>
        <begin position="1"/>
        <end position="25"/>
    </location>
</feature>
<dbReference type="PANTHER" id="PTHR10695:SF46">
    <property type="entry name" value="BIFUNCTIONAL COENZYME A SYNTHASE-RELATED"/>
    <property type="match status" value="1"/>
</dbReference>
<dbReference type="AlphaFoldDB" id="A0A6A4ILZ0"/>
<keyword evidence="4" id="KW-1185">Reference proteome</keyword>
<protein>
    <submittedName>
        <fullName evidence="3">Nucleotidylyl transferase</fullName>
    </submittedName>
</protein>
<dbReference type="InterPro" id="IPR004821">
    <property type="entry name" value="Cyt_trans-like"/>
</dbReference>
<dbReference type="Gene3D" id="3.40.50.620">
    <property type="entry name" value="HUPs"/>
    <property type="match status" value="1"/>
</dbReference>
<dbReference type="GO" id="GO:0015937">
    <property type="term" value="P:coenzyme A biosynthetic process"/>
    <property type="evidence" value="ECO:0007669"/>
    <property type="project" value="TreeGrafter"/>
</dbReference>
<dbReference type="OrthoDB" id="330671at2759"/>
<dbReference type="Pfam" id="PF01467">
    <property type="entry name" value="CTP_transf_like"/>
    <property type="match status" value="1"/>
</dbReference>
<dbReference type="GO" id="GO:0004140">
    <property type="term" value="F:dephospho-CoA kinase activity"/>
    <property type="evidence" value="ECO:0007669"/>
    <property type="project" value="TreeGrafter"/>
</dbReference>
<evidence type="ECO:0000259" key="2">
    <source>
        <dbReference type="Pfam" id="PF01467"/>
    </source>
</evidence>
<dbReference type="EMBL" id="ML769387">
    <property type="protein sequence ID" value="KAE9409475.1"/>
    <property type="molecule type" value="Genomic_DNA"/>
</dbReference>
<accession>A0A6A4ILZ0</accession>
<proteinExistence type="predicted"/>
<keyword evidence="3" id="KW-0808">Transferase</keyword>
<reference evidence="3" key="1">
    <citation type="journal article" date="2019" name="Environ. Microbiol.">
        <title>Fungal ecological strategies reflected in gene transcription - a case study of two litter decomposers.</title>
        <authorList>
            <person name="Barbi F."/>
            <person name="Kohler A."/>
            <person name="Barry K."/>
            <person name="Baskaran P."/>
            <person name="Daum C."/>
            <person name="Fauchery L."/>
            <person name="Ihrmark K."/>
            <person name="Kuo A."/>
            <person name="LaButti K."/>
            <person name="Lipzen A."/>
            <person name="Morin E."/>
            <person name="Grigoriev I.V."/>
            <person name="Henrissat B."/>
            <person name="Lindahl B."/>
            <person name="Martin F."/>
        </authorList>
    </citation>
    <scope>NUCLEOTIDE SEQUENCE</scope>
    <source>
        <strain evidence="3">JB14</strain>
    </source>
</reference>
<dbReference type="PANTHER" id="PTHR10695">
    <property type="entry name" value="DEPHOSPHO-COA KINASE-RELATED"/>
    <property type="match status" value="1"/>
</dbReference>
<evidence type="ECO:0000313" key="4">
    <source>
        <dbReference type="Proteomes" id="UP000799118"/>
    </source>
</evidence>
<gene>
    <name evidence="3" type="ORF">BT96DRAFT_969898</name>
</gene>
<keyword evidence="1" id="KW-0732">Signal</keyword>
<organism evidence="3 4">
    <name type="scientific">Gymnopus androsaceus JB14</name>
    <dbReference type="NCBI Taxonomy" id="1447944"/>
    <lineage>
        <taxon>Eukaryota</taxon>
        <taxon>Fungi</taxon>
        <taxon>Dikarya</taxon>
        <taxon>Basidiomycota</taxon>
        <taxon>Agaricomycotina</taxon>
        <taxon>Agaricomycetes</taxon>
        <taxon>Agaricomycetidae</taxon>
        <taxon>Agaricales</taxon>
        <taxon>Marasmiineae</taxon>
        <taxon>Omphalotaceae</taxon>
        <taxon>Gymnopus</taxon>
    </lineage>
</organism>
<evidence type="ECO:0000256" key="1">
    <source>
        <dbReference type="SAM" id="SignalP"/>
    </source>
</evidence>
<dbReference type="SUPFAM" id="SSF52374">
    <property type="entry name" value="Nucleotidylyl transferase"/>
    <property type="match status" value="1"/>
</dbReference>